<dbReference type="Pfam" id="PF00008">
    <property type="entry name" value="EGF"/>
    <property type="match status" value="2"/>
</dbReference>
<feature type="domain" description="EGF-like" evidence="7">
    <location>
        <begin position="365"/>
        <end position="404"/>
    </location>
</feature>
<dbReference type="Proteomes" id="UP001163046">
    <property type="component" value="Unassembled WGS sequence"/>
</dbReference>
<dbReference type="SMART" id="SM00179">
    <property type="entry name" value="EGF_CA"/>
    <property type="match status" value="6"/>
</dbReference>
<dbReference type="SMART" id="SM00209">
    <property type="entry name" value="TSP1"/>
    <property type="match status" value="2"/>
</dbReference>
<keyword evidence="5" id="KW-0325">Glycoprotein</keyword>
<dbReference type="CDD" id="cd00054">
    <property type="entry name" value="EGF_CA"/>
    <property type="match status" value="3"/>
</dbReference>
<evidence type="ECO:0000313" key="8">
    <source>
        <dbReference type="EMBL" id="KAJ7351839.1"/>
    </source>
</evidence>
<dbReference type="PROSITE" id="PS01186">
    <property type="entry name" value="EGF_2"/>
    <property type="match status" value="1"/>
</dbReference>
<dbReference type="SMART" id="SM00181">
    <property type="entry name" value="EGF"/>
    <property type="match status" value="8"/>
</dbReference>
<dbReference type="InterPro" id="IPR000742">
    <property type="entry name" value="EGF"/>
</dbReference>
<dbReference type="SUPFAM" id="SSF82895">
    <property type="entry name" value="TSP-1 type 1 repeat"/>
    <property type="match status" value="2"/>
</dbReference>
<dbReference type="Gene3D" id="2.10.25.10">
    <property type="entry name" value="Laminin"/>
    <property type="match status" value="8"/>
</dbReference>
<feature type="domain" description="EGF-like" evidence="7">
    <location>
        <begin position="201"/>
        <end position="240"/>
    </location>
</feature>
<protein>
    <recommendedName>
        <fullName evidence="7">EGF-like domain-containing protein</fullName>
    </recommendedName>
</protein>
<feature type="domain" description="EGF-like" evidence="7">
    <location>
        <begin position="160"/>
        <end position="199"/>
    </location>
</feature>
<evidence type="ECO:0000256" key="4">
    <source>
        <dbReference type="ARBA" id="ARBA00023157"/>
    </source>
</evidence>
<evidence type="ECO:0000256" key="2">
    <source>
        <dbReference type="ARBA" id="ARBA00022729"/>
    </source>
</evidence>
<comment type="caution">
    <text evidence="6">Lacks conserved residue(s) required for the propagation of feature annotation.</text>
</comment>
<feature type="domain" description="EGF-like" evidence="7">
    <location>
        <begin position="283"/>
        <end position="322"/>
    </location>
</feature>
<feature type="domain" description="EGF-like" evidence="7">
    <location>
        <begin position="242"/>
        <end position="281"/>
    </location>
</feature>
<proteinExistence type="predicted"/>
<keyword evidence="3" id="KW-0677">Repeat</keyword>
<evidence type="ECO:0000313" key="9">
    <source>
        <dbReference type="Proteomes" id="UP001163046"/>
    </source>
</evidence>
<comment type="caution">
    <text evidence="8">The sequence shown here is derived from an EMBL/GenBank/DDBJ whole genome shotgun (WGS) entry which is preliminary data.</text>
</comment>
<feature type="domain" description="EGF-like" evidence="7">
    <location>
        <begin position="602"/>
        <end position="641"/>
    </location>
</feature>
<keyword evidence="2" id="KW-0732">Signal</keyword>
<dbReference type="PANTHER" id="PTHR24049:SF22">
    <property type="entry name" value="DROSOPHILA CRUMBS HOMOLOG"/>
    <property type="match status" value="1"/>
</dbReference>
<feature type="disulfide bond" evidence="6">
    <location>
        <begin position="672"/>
        <end position="681"/>
    </location>
</feature>
<dbReference type="InterPro" id="IPR036383">
    <property type="entry name" value="TSP1_rpt_sf"/>
</dbReference>
<name>A0A9W9YLL1_9CNID</name>
<dbReference type="SUPFAM" id="SSF57196">
    <property type="entry name" value="EGF/Laminin"/>
    <property type="match status" value="8"/>
</dbReference>
<sequence length="883" mass="99034">MEDGSPASDQACNQRRRPTHQYKCNQQPCPPEWLLTDWPPCSKTCGTGVQIRRLICRKRVSDNYYRKIPTSQCDSSKTPDVSQLTITCNEIICKAEWKIKSKWSACSTPCGPGFQQRPVNCILIDADGRPTKVLDEQCAFLEKPADKQECNDTRICLKVEIDPCNNNPCQNRGKCRRETKSSLTYVCICPEWYKGIHCEEKVLPCSSSPCHNHATCINDPNDPTDFICQCTSWLTGKYCEIKMTKCDENPCKDRGYCLSNERDPSWYKCYCQDWFEGTDCEKQIFPCDLQPCQNGGLCSNDAKDISEYHCQCKEWFSGKSCEVQLTACDSDPCVNGGYCNSDPQTPELYECRCGDWYKGTNCEVQIFPCDAKPCVNGATCRNDKTDISVYHCDCPDGYFGKNCQVTSVIEIGCFMAPKSGLKDVLGNHKNDFDPAKAQTYIHECGELAFEKGYSHFALGVNGNCLSSQHADREYYEKSGTSPNNCEKGIGNKFSIDVYTFETVPKFVAQGCFVEKTKREKLLIDKYASFNSNSGPKATVVYCSTLARDMGFDYFAVQNEVECWTSKDIAKTYHKYGKSDKCVDGVGKELANFVYRLQPSYSYPTGCDNDPCQNNGFCVVNKDHPMQYTCECQEMFSGKNCQVQTFPCESQPCLNGATCSNDGKDITKYHCKCTGDFTGVNCQVPSFTRIACFRYSGSLIVLGDFRKEIGVNWEAAADAIVKKCAELTFDKGYKLFTLGNNGLCLSGKDASEHYYEKGGTGAEKCKQGIGLNGFMYAYSFETPPQFSAVGCYKENKGSNRHLKNRYASFVAQKNVADPKATIMQCAHVARAMKLKYFALQNFGECWTDGTLEEAYKTYENAEESNCKDGIGGTLTNFVYHMKTM</sequence>
<evidence type="ECO:0000256" key="6">
    <source>
        <dbReference type="PROSITE-ProRule" id="PRU00076"/>
    </source>
</evidence>
<dbReference type="PROSITE" id="PS50026">
    <property type="entry name" value="EGF_3"/>
    <property type="match status" value="8"/>
</dbReference>
<dbReference type="InterPro" id="IPR051022">
    <property type="entry name" value="Notch_Cell-Fate_Det"/>
</dbReference>
<dbReference type="PROSITE" id="PS00022">
    <property type="entry name" value="EGF_1"/>
    <property type="match status" value="8"/>
</dbReference>
<evidence type="ECO:0000256" key="3">
    <source>
        <dbReference type="ARBA" id="ARBA00022737"/>
    </source>
</evidence>
<dbReference type="AlphaFoldDB" id="A0A9W9YLL1"/>
<feature type="disulfide bond" evidence="6">
    <location>
        <begin position="189"/>
        <end position="198"/>
    </location>
</feature>
<accession>A0A9W9YLL1</accession>
<gene>
    <name evidence="8" type="ORF">OS493_035322</name>
</gene>
<feature type="disulfide bond" evidence="6">
    <location>
        <begin position="312"/>
        <end position="321"/>
    </location>
</feature>
<keyword evidence="4 6" id="KW-1015">Disulfide bond</keyword>
<evidence type="ECO:0000256" key="5">
    <source>
        <dbReference type="ARBA" id="ARBA00023180"/>
    </source>
</evidence>
<dbReference type="PANTHER" id="PTHR24049">
    <property type="entry name" value="CRUMBS FAMILY MEMBER"/>
    <property type="match status" value="1"/>
</dbReference>
<dbReference type="PROSITE" id="PS50092">
    <property type="entry name" value="TSP1"/>
    <property type="match status" value="2"/>
</dbReference>
<evidence type="ECO:0000259" key="7">
    <source>
        <dbReference type="PROSITE" id="PS50026"/>
    </source>
</evidence>
<dbReference type="GO" id="GO:0005509">
    <property type="term" value="F:calcium ion binding"/>
    <property type="evidence" value="ECO:0007669"/>
    <property type="project" value="InterPro"/>
</dbReference>
<feature type="disulfide bond" evidence="6">
    <location>
        <begin position="394"/>
        <end position="403"/>
    </location>
</feature>
<organism evidence="8 9">
    <name type="scientific">Desmophyllum pertusum</name>
    <dbReference type="NCBI Taxonomy" id="174260"/>
    <lineage>
        <taxon>Eukaryota</taxon>
        <taxon>Metazoa</taxon>
        <taxon>Cnidaria</taxon>
        <taxon>Anthozoa</taxon>
        <taxon>Hexacorallia</taxon>
        <taxon>Scleractinia</taxon>
        <taxon>Caryophylliina</taxon>
        <taxon>Caryophylliidae</taxon>
        <taxon>Desmophyllum</taxon>
    </lineage>
</organism>
<feature type="disulfide bond" evidence="6">
    <location>
        <begin position="353"/>
        <end position="362"/>
    </location>
</feature>
<dbReference type="OrthoDB" id="6130531at2759"/>
<dbReference type="InterPro" id="IPR000884">
    <property type="entry name" value="TSP1_rpt"/>
</dbReference>
<reference evidence="8" key="1">
    <citation type="submission" date="2023-01" db="EMBL/GenBank/DDBJ databases">
        <title>Genome assembly of the deep-sea coral Lophelia pertusa.</title>
        <authorList>
            <person name="Herrera S."/>
            <person name="Cordes E."/>
        </authorList>
    </citation>
    <scope>NUCLEOTIDE SEQUENCE</scope>
    <source>
        <strain evidence="8">USNM1676648</strain>
        <tissue evidence="8">Polyp</tissue>
    </source>
</reference>
<dbReference type="FunFam" id="2.10.25.10:FF:000012">
    <property type="entry name" value="Delta-like protein"/>
    <property type="match status" value="1"/>
</dbReference>
<dbReference type="FunFam" id="2.10.25.10:FF:000118">
    <property type="entry name" value="protein delta homolog 2"/>
    <property type="match status" value="1"/>
</dbReference>
<feature type="disulfide bond" evidence="6">
    <location>
        <begin position="631"/>
        <end position="640"/>
    </location>
</feature>
<dbReference type="EMBL" id="MU827354">
    <property type="protein sequence ID" value="KAJ7351839.1"/>
    <property type="molecule type" value="Genomic_DNA"/>
</dbReference>
<dbReference type="InterPro" id="IPR001881">
    <property type="entry name" value="EGF-like_Ca-bd_dom"/>
</dbReference>
<dbReference type="Pfam" id="PF19030">
    <property type="entry name" value="TSP1_ADAMTS"/>
    <property type="match status" value="2"/>
</dbReference>
<keyword evidence="9" id="KW-1185">Reference proteome</keyword>
<evidence type="ECO:0000256" key="1">
    <source>
        <dbReference type="ARBA" id="ARBA00022536"/>
    </source>
</evidence>
<feature type="domain" description="EGF-like" evidence="7">
    <location>
        <begin position="324"/>
        <end position="363"/>
    </location>
</feature>
<feature type="domain" description="EGF-like" evidence="7">
    <location>
        <begin position="643"/>
        <end position="682"/>
    </location>
</feature>
<dbReference type="Gene3D" id="2.20.100.10">
    <property type="entry name" value="Thrombospondin type-1 (TSP1) repeat"/>
    <property type="match status" value="2"/>
</dbReference>
<keyword evidence="1 6" id="KW-0245">EGF-like domain</keyword>
<feature type="disulfide bond" evidence="6">
    <location>
        <begin position="271"/>
        <end position="280"/>
    </location>
</feature>
<feature type="disulfide bond" evidence="6">
    <location>
        <begin position="230"/>
        <end position="239"/>
    </location>
</feature>